<dbReference type="Proteomes" id="UP000694846">
    <property type="component" value="Unplaced"/>
</dbReference>
<accession>A0A8B8GF78</accession>
<dbReference type="RefSeq" id="XP_025421297.1">
    <property type="nucleotide sequence ID" value="XM_025565512.1"/>
</dbReference>
<dbReference type="OrthoDB" id="6624020at2759"/>
<keyword evidence="1" id="KW-1185">Reference proteome</keyword>
<sequence length="258" mass="29276">MLYLGIVVDKTLLYKEHIKKAAEKADRIGGQLVRIMPNVGGPKELRCRLLSSVVHSGLLYGAPSWADTLDYVPKNAKILNQAQRKVLLCHIRAYRTVSEVATNILSSTPLADIIARDREMAFVRRRIQPDVEVKTSARANAPSRNEIMLRSWKNRIETAETGAWTRTLVRDIGSWCNREHGQMMFHMTQMMSGHRCFSHYLHRIGKENSDACHHCIDGLDDARHTLLECDAWESERSTLSRSLGGPIRTNSCRQHDCG</sequence>
<evidence type="ECO:0000313" key="1">
    <source>
        <dbReference type="Proteomes" id="UP000694846"/>
    </source>
</evidence>
<organism evidence="1 2">
    <name type="scientific">Sipha flava</name>
    <name type="common">yellow sugarcane aphid</name>
    <dbReference type="NCBI Taxonomy" id="143950"/>
    <lineage>
        <taxon>Eukaryota</taxon>
        <taxon>Metazoa</taxon>
        <taxon>Ecdysozoa</taxon>
        <taxon>Arthropoda</taxon>
        <taxon>Hexapoda</taxon>
        <taxon>Insecta</taxon>
        <taxon>Pterygota</taxon>
        <taxon>Neoptera</taxon>
        <taxon>Paraneoptera</taxon>
        <taxon>Hemiptera</taxon>
        <taxon>Sternorrhyncha</taxon>
        <taxon>Aphidomorpha</taxon>
        <taxon>Aphidoidea</taxon>
        <taxon>Aphididae</taxon>
        <taxon>Sipha</taxon>
    </lineage>
</organism>
<gene>
    <name evidence="2" type="primary">LOC112691332</name>
</gene>
<dbReference type="GeneID" id="112691332"/>
<proteinExistence type="predicted"/>
<protein>
    <submittedName>
        <fullName evidence="2">Uncharacterized protein LOC112691332</fullName>
    </submittedName>
</protein>
<reference evidence="2" key="1">
    <citation type="submission" date="2025-08" db="UniProtKB">
        <authorList>
            <consortium name="RefSeq"/>
        </authorList>
    </citation>
    <scope>IDENTIFICATION</scope>
    <source>
        <tissue evidence="2">Whole body</tissue>
    </source>
</reference>
<dbReference type="AlphaFoldDB" id="A0A8B8GF78"/>
<evidence type="ECO:0000313" key="2">
    <source>
        <dbReference type="RefSeq" id="XP_025421297.1"/>
    </source>
</evidence>
<name>A0A8B8GF78_9HEMI</name>